<keyword evidence="4" id="KW-1185">Reference proteome</keyword>
<dbReference type="AlphaFoldDB" id="A0A1X6P9J0"/>
<keyword evidence="2" id="KW-0472">Membrane</keyword>
<evidence type="ECO:0000256" key="1">
    <source>
        <dbReference type="SAM" id="MobiDB-lite"/>
    </source>
</evidence>
<evidence type="ECO:0000313" key="3">
    <source>
        <dbReference type="EMBL" id="OSX77528.1"/>
    </source>
</evidence>
<protein>
    <submittedName>
        <fullName evidence="3">Uncharacterized protein</fullName>
    </submittedName>
</protein>
<organism evidence="3 4">
    <name type="scientific">Porphyra umbilicalis</name>
    <name type="common">Purple laver</name>
    <name type="synonym">Red alga</name>
    <dbReference type="NCBI Taxonomy" id="2786"/>
    <lineage>
        <taxon>Eukaryota</taxon>
        <taxon>Rhodophyta</taxon>
        <taxon>Bangiophyceae</taxon>
        <taxon>Bangiales</taxon>
        <taxon>Bangiaceae</taxon>
        <taxon>Porphyra</taxon>
    </lineage>
</organism>
<dbReference type="Proteomes" id="UP000218209">
    <property type="component" value="Unassembled WGS sequence"/>
</dbReference>
<feature type="region of interest" description="Disordered" evidence="1">
    <location>
        <begin position="53"/>
        <end position="72"/>
    </location>
</feature>
<reference evidence="3 4" key="1">
    <citation type="submission" date="2017-03" db="EMBL/GenBank/DDBJ databases">
        <title>WGS assembly of Porphyra umbilicalis.</title>
        <authorList>
            <person name="Brawley S.H."/>
            <person name="Blouin N.A."/>
            <person name="Ficko-Blean E."/>
            <person name="Wheeler G.L."/>
            <person name="Lohr M."/>
            <person name="Goodson H.V."/>
            <person name="Jenkins J.W."/>
            <person name="Blaby-Haas C.E."/>
            <person name="Helliwell K.E."/>
            <person name="Chan C."/>
            <person name="Marriage T."/>
            <person name="Bhattacharya D."/>
            <person name="Klein A.S."/>
            <person name="Badis Y."/>
            <person name="Brodie J."/>
            <person name="Cao Y."/>
            <person name="Collen J."/>
            <person name="Dittami S.M."/>
            <person name="Gachon C.M."/>
            <person name="Green B.R."/>
            <person name="Karpowicz S."/>
            <person name="Kim J.W."/>
            <person name="Kudahl U."/>
            <person name="Lin S."/>
            <person name="Michel G."/>
            <person name="Mittag M."/>
            <person name="Olson B.J."/>
            <person name="Pangilinan J."/>
            <person name="Peng Y."/>
            <person name="Qiu H."/>
            <person name="Shu S."/>
            <person name="Singer J.T."/>
            <person name="Smith A.G."/>
            <person name="Sprecher B.N."/>
            <person name="Wagner V."/>
            <person name="Wang W."/>
            <person name="Wang Z.-Y."/>
            <person name="Yan J."/>
            <person name="Yarish C."/>
            <person name="Zoeuner-Riek S."/>
            <person name="Zhuang Y."/>
            <person name="Zou Y."/>
            <person name="Lindquist E.A."/>
            <person name="Grimwood J."/>
            <person name="Barry K."/>
            <person name="Rokhsar D.S."/>
            <person name="Schmutz J."/>
            <person name="Stiller J.W."/>
            <person name="Grossman A.R."/>
            <person name="Prochnik S.E."/>
        </authorList>
    </citation>
    <scope>NUCLEOTIDE SEQUENCE [LARGE SCALE GENOMIC DNA]</scope>
    <source>
        <strain evidence="3">4086291</strain>
    </source>
</reference>
<keyword evidence="2" id="KW-1133">Transmembrane helix</keyword>
<evidence type="ECO:0000313" key="4">
    <source>
        <dbReference type="Proteomes" id="UP000218209"/>
    </source>
</evidence>
<dbReference type="EMBL" id="KV918836">
    <property type="protein sequence ID" value="OSX77528.1"/>
    <property type="molecule type" value="Genomic_DNA"/>
</dbReference>
<keyword evidence="2" id="KW-0812">Transmembrane</keyword>
<feature type="transmembrane region" description="Helical" evidence="2">
    <location>
        <begin position="249"/>
        <end position="269"/>
    </location>
</feature>
<accession>A0A1X6P9J0</accession>
<evidence type="ECO:0000256" key="2">
    <source>
        <dbReference type="SAM" id="Phobius"/>
    </source>
</evidence>
<proteinExistence type="predicted"/>
<name>A0A1X6P9J0_PORUM</name>
<sequence length="279" mass="29354">MHTVRASLDASRFGSVGLVGFVGATQILASREHHSFSATSNCRLRTATQDASFASIGPATRRRNSSQPLSCPRRKRFGISPHQHSARQLHPCMFGVSSPSPSTLFSTTSSFLSFERLGLPAIPTPLLTMQTTAFLPAAPVSATRLGGGRTTSCQRLTSHRSLAPAVGAPTRRPSPLWRRTAVVAMATPPFDGGEDDGLDAAERTRRALSAEPPAVVFRNKYDPSGGLGGTDGGEGEGFGYSSGSTGVDVWLIAGILCFVIPIVVVAVGVQQGIIDLTPR</sequence>
<gene>
    <name evidence="3" type="ORF">BU14_0146s0019</name>
</gene>